<organism evidence="1 2">
    <name type="scientific">Phyllostomus discolor</name>
    <name type="common">pale spear-nosed bat</name>
    <dbReference type="NCBI Taxonomy" id="89673"/>
    <lineage>
        <taxon>Eukaryota</taxon>
        <taxon>Metazoa</taxon>
        <taxon>Chordata</taxon>
        <taxon>Craniata</taxon>
        <taxon>Vertebrata</taxon>
        <taxon>Euteleostomi</taxon>
        <taxon>Mammalia</taxon>
        <taxon>Eutheria</taxon>
        <taxon>Laurasiatheria</taxon>
        <taxon>Chiroptera</taxon>
        <taxon>Yangochiroptera</taxon>
        <taxon>Phyllostomidae</taxon>
        <taxon>Phyllostominae</taxon>
        <taxon>Phyllostomus</taxon>
    </lineage>
</organism>
<proteinExistence type="predicted"/>
<reference evidence="1 2" key="1">
    <citation type="journal article" date="2020" name="Nature">
        <title>Six reference-quality genomes reveal evolution of bat adaptations.</title>
        <authorList>
            <person name="Jebb D."/>
            <person name="Huang Z."/>
            <person name="Pippel M."/>
            <person name="Hughes G.M."/>
            <person name="Lavrichenko K."/>
            <person name="Devanna P."/>
            <person name="Winkler S."/>
            <person name="Jermiin L.S."/>
            <person name="Skirmuntt E.C."/>
            <person name="Katzourakis A."/>
            <person name="Burkitt-Gray L."/>
            <person name="Ray D.A."/>
            <person name="Sullivan K.A.M."/>
            <person name="Roscito J.G."/>
            <person name="Kirilenko B.M."/>
            <person name="Davalos L.M."/>
            <person name="Corthals A.P."/>
            <person name="Power M.L."/>
            <person name="Jones G."/>
            <person name="Ransome R.D."/>
            <person name="Dechmann D.K.N."/>
            <person name="Locatelli A.G."/>
            <person name="Puechmaille S.J."/>
            <person name="Fedrigo O."/>
            <person name="Jarvis E.D."/>
            <person name="Hiller M."/>
            <person name="Vernes S.C."/>
            <person name="Myers E.W."/>
            <person name="Teeling E.C."/>
        </authorList>
    </citation>
    <scope>NUCLEOTIDE SEQUENCE [LARGE SCALE GENOMIC DNA]</scope>
    <source>
        <strain evidence="1">Bat1K_MPI-CBG_1</strain>
    </source>
</reference>
<evidence type="ECO:0000313" key="1">
    <source>
        <dbReference type="EMBL" id="KAF6090951.1"/>
    </source>
</evidence>
<protein>
    <submittedName>
        <fullName evidence="1">Uncharacterized protein</fullName>
    </submittedName>
</protein>
<dbReference type="EMBL" id="JABVXQ010000009">
    <property type="protein sequence ID" value="KAF6090951.1"/>
    <property type="molecule type" value="Genomic_DNA"/>
</dbReference>
<gene>
    <name evidence="1" type="ORF">HJG60_012290</name>
</gene>
<name>A0A834DRN8_9CHIR</name>
<sequence>MGKRSVGSRGWAMDSLQAGVTGGPAAVREVLLRCRNDTQLGSVYGVWSPLLWEDMALSPPGWALGSGPALGEDAPAELRCRNQRARFLELMRGRGSALGRPRGPAARQGTEVKQKKHCCIQFICFSGVSQKKKKEDNSVIFES</sequence>
<comment type="caution">
    <text evidence="1">The sequence shown here is derived from an EMBL/GenBank/DDBJ whole genome shotgun (WGS) entry which is preliminary data.</text>
</comment>
<dbReference type="Proteomes" id="UP000664940">
    <property type="component" value="Unassembled WGS sequence"/>
</dbReference>
<evidence type="ECO:0000313" key="2">
    <source>
        <dbReference type="Proteomes" id="UP000664940"/>
    </source>
</evidence>
<accession>A0A834DRN8</accession>
<dbReference type="AlphaFoldDB" id="A0A834DRN8"/>